<organism evidence="1 2">
    <name type="scientific">Alkalibaculum bacchi</name>
    <dbReference type="NCBI Taxonomy" id="645887"/>
    <lineage>
        <taxon>Bacteria</taxon>
        <taxon>Bacillati</taxon>
        <taxon>Bacillota</taxon>
        <taxon>Clostridia</taxon>
        <taxon>Eubacteriales</taxon>
        <taxon>Eubacteriaceae</taxon>
        <taxon>Alkalibaculum</taxon>
    </lineage>
</organism>
<dbReference type="EMBL" id="QNRX01000008">
    <property type="protein sequence ID" value="RBP64499.1"/>
    <property type="molecule type" value="Genomic_DNA"/>
</dbReference>
<reference evidence="1 2" key="1">
    <citation type="submission" date="2018-06" db="EMBL/GenBank/DDBJ databases">
        <title>Genomic Encyclopedia of Type Strains, Phase IV (KMG-IV): sequencing the most valuable type-strain genomes for metagenomic binning, comparative biology and taxonomic classification.</title>
        <authorList>
            <person name="Goeker M."/>
        </authorList>
    </citation>
    <scope>NUCLEOTIDE SEQUENCE [LARGE SCALE GENOMIC DNA]</scope>
    <source>
        <strain evidence="1 2">DSM 22112</strain>
    </source>
</reference>
<accession>A0A366I9N7</accession>
<name>A0A366I9N7_9FIRM</name>
<evidence type="ECO:0000313" key="1">
    <source>
        <dbReference type="EMBL" id="RBP64499.1"/>
    </source>
</evidence>
<keyword evidence="2" id="KW-1185">Reference proteome</keyword>
<dbReference type="Proteomes" id="UP000253490">
    <property type="component" value="Unassembled WGS sequence"/>
</dbReference>
<proteinExistence type="predicted"/>
<evidence type="ECO:0000313" key="2">
    <source>
        <dbReference type="Proteomes" id="UP000253490"/>
    </source>
</evidence>
<comment type="caution">
    <text evidence="1">The sequence shown here is derived from an EMBL/GenBank/DDBJ whole genome shotgun (WGS) entry which is preliminary data.</text>
</comment>
<protein>
    <submittedName>
        <fullName evidence="1">Uncharacterized protein</fullName>
    </submittedName>
</protein>
<dbReference type="RefSeq" id="WP_170128227.1">
    <property type="nucleotide sequence ID" value="NZ_QNRX01000008.1"/>
</dbReference>
<sequence>MKNFFRTEFDYEEDPYDRLEEIVNNKSKYKDFTNKSTLKKPEFDYEEDPYEPEIDFEE</sequence>
<gene>
    <name evidence="1" type="ORF">DES36_108124</name>
</gene>
<dbReference type="AlphaFoldDB" id="A0A366I9N7"/>